<dbReference type="AlphaFoldDB" id="A0A0P1FR50"/>
<dbReference type="EMBL" id="CYSC01000023">
    <property type="protein sequence ID" value="CUH71628.1"/>
    <property type="molecule type" value="Genomic_DNA"/>
</dbReference>
<dbReference type="EMBL" id="CYSB01000011">
    <property type="protein sequence ID" value="CUH64500.1"/>
    <property type="molecule type" value="Genomic_DNA"/>
</dbReference>
<protein>
    <submittedName>
        <fullName evidence="3">Uncharacterized protein</fullName>
    </submittedName>
</protein>
<evidence type="ECO:0000313" key="2">
    <source>
        <dbReference type="EMBL" id="CUH64500.1"/>
    </source>
</evidence>
<name>A0A0P1FR50_9RHOB</name>
<reference evidence="3 5" key="1">
    <citation type="submission" date="2015-09" db="EMBL/GenBank/DDBJ databases">
        <authorList>
            <consortium name="Swine Surveillance"/>
        </authorList>
    </citation>
    <scope>NUCLEOTIDE SEQUENCE [LARGE SCALE GENOMIC DNA]</scope>
    <source>
        <strain evidence="3 5">5120</strain>
    </source>
</reference>
<sequence length="60" mass="6707">MRNVQISAAGRRANAPSSTRSERPLVLSLLSETGIFETGLSENYSLERLIDRLDQRETLS</sequence>
<dbReference type="Proteomes" id="UP000051086">
    <property type="component" value="Unassembled WGS sequence"/>
</dbReference>
<evidence type="ECO:0000313" key="5">
    <source>
        <dbReference type="Proteomes" id="UP000051887"/>
    </source>
</evidence>
<keyword evidence="4" id="KW-1185">Reference proteome</keyword>
<gene>
    <name evidence="2" type="ORF">TL5118_00904</name>
    <name evidence="3" type="ORF">TL5120_01417</name>
</gene>
<proteinExistence type="predicted"/>
<evidence type="ECO:0000256" key="1">
    <source>
        <dbReference type="SAM" id="MobiDB-lite"/>
    </source>
</evidence>
<dbReference type="Proteomes" id="UP000051887">
    <property type="component" value="Unassembled WGS sequence"/>
</dbReference>
<evidence type="ECO:0000313" key="4">
    <source>
        <dbReference type="Proteomes" id="UP000051086"/>
    </source>
</evidence>
<reference evidence="2 4" key="2">
    <citation type="submission" date="2015-09" db="EMBL/GenBank/DDBJ databases">
        <authorList>
            <person name="Rodrigo-Torres L."/>
            <person name="Arahal D.R."/>
        </authorList>
    </citation>
    <scope>NUCLEOTIDE SEQUENCE [LARGE SCALE GENOMIC DNA]</scope>
    <source>
        <strain evidence="2 4">CECT 5118</strain>
    </source>
</reference>
<feature type="region of interest" description="Disordered" evidence="1">
    <location>
        <begin position="1"/>
        <end position="22"/>
    </location>
</feature>
<accession>A0A0P1FR50</accession>
<organism evidence="3 5">
    <name type="scientific">Thalassovita autumnalis</name>
    <dbReference type="NCBI Taxonomy" id="2072972"/>
    <lineage>
        <taxon>Bacteria</taxon>
        <taxon>Pseudomonadati</taxon>
        <taxon>Pseudomonadota</taxon>
        <taxon>Alphaproteobacteria</taxon>
        <taxon>Rhodobacterales</taxon>
        <taxon>Roseobacteraceae</taxon>
        <taxon>Thalassovita</taxon>
    </lineage>
</organism>
<evidence type="ECO:0000313" key="3">
    <source>
        <dbReference type="EMBL" id="CUH71628.1"/>
    </source>
</evidence>